<dbReference type="Proteomes" id="UP001057402">
    <property type="component" value="Chromosome 3"/>
</dbReference>
<gene>
    <name evidence="1" type="ORF">MLD38_006846</name>
</gene>
<keyword evidence="2" id="KW-1185">Reference proteome</keyword>
<reference evidence="2" key="1">
    <citation type="journal article" date="2023" name="Front. Plant Sci.">
        <title>Chromosomal-level genome assembly of Melastoma candidum provides insights into trichome evolution.</title>
        <authorList>
            <person name="Zhong Y."/>
            <person name="Wu W."/>
            <person name="Sun C."/>
            <person name="Zou P."/>
            <person name="Liu Y."/>
            <person name="Dai S."/>
            <person name="Zhou R."/>
        </authorList>
    </citation>
    <scope>NUCLEOTIDE SEQUENCE [LARGE SCALE GENOMIC DNA]</scope>
</reference>
<name>A0ACB9RNW4_9MYRT</name>
<protein>
    <submittedName>
        <fullName evidence="1">Uncharacterized protein</fullName>
    </submittedName>
</protein>
<evidence type="ECO:0000313" key="2">
    <source>
        <dbReference type="Proteomes" id="UP001057402"/>
    </source>
</evidence>
<dbReference type="EMBL" id="CM042882">
    <property type="protein sequence ID" value="KAI4380683.1"/>
    <property type="molecule type" value="Genomic_DNA"/>
</dbReference>
<proteinExistence type="predicted"/>
<organism evidence="1 2">
    <name type="scientific">Melastoma candidum</name>
    <dbReference type="NCBI Taxonomy" id="119954"/>
    <lineage>
        <taxon>Eukaryota</taxon>
        <taxon>Viridiplantae</taxon>
        <taxon>Streptophyta</taxon>
        <taxon>Embryophyta</taxon>
        <taxon>Tracheophyta</taxon>
        <taxon>Spermatophyta</taxon>
        <taxon>Magnoliopsida</taxon>
        <taxon>eudicotyledons</taxon>
        <taxon>Gunneridae</taxon>
        <taxon>Pentapetalae</taxon>
        <taxon>rosids</taxon>
        <taxon>malvids</taxon>
        <taxon>Myrtales</taxon>
        <taxon>Melastomataceae</taxon>
        <taxon>Melastomatoideae</taxon>
        <taxon>Melastomateae</taxon>
        <taxon>Melastoma</taxon>
    </lineage>
</organism>
<accession>A0ACB9RNW4</accession>
<comment type="caution">
    <text evidence="1">The sequence shown here is derived from an EMBL/GenBank/DDBJ whole genome shotgun (WGS) entry which is preliminary data.</text>
</comment>
<sequence>MASSLPITQLKANLRCSNQLNRGARRESGSAVVNPKNNVTRRLYSLCREGTIQEASVSFNEMEMRNVRMGPEVYGELLQACTNKRDRSTGRQVHARIIKNGWMYSGDEYIDTKVLIFYAKCDVPDDADTMFRRMAARNEFAWAAMIGMYCEEGRFAKALIGHNEMLEDGIFADNFVLPNVLKACGSLMLIQYGKAVHGYVLKMGFGQCLYVASSLVDMYGKCGALEDARKLFDGMDERNAVVWNCMIVGYVRNGNEQEALRMFYEMRIEDVEPTRVTVSSFLSAAAVLGAVKEGKQGHAVALSRGLELDDILGTSMINFYLKCGLIEDAEQIFKRMMVKDTVTWNLMVSECIRHGLGETAIDMCRRMSSENLRYDSVTLDSILSAAAKKDDLKLGKEAHCYCIRNNLESDPVVASSIIVMYASCDRIGSARQVFENASQIDLIMWNTLMSSYAKLGMSDEASRLFQRMLMVKVEPDVVSWNSLIHGLFNNKKVDAAWESFSQMEHHGIWPNHLTWTTLVSGFGKNSLYDKAIQTFIRMQDSGVKPNVVSIVSAMSSCRGSDSLRYGRTIHGYVLRHALDEIPEVATSIIDMYAKAGRAEEAQKYFDTAMKKDMAVYNTMISCNAVHGRGHEALKLYERLRLDGFQPDCATFTGILTACSHSGLVDEAMAVMYEMTDQYHIKPSIEHYGCIVSLLCRSGHLQEALRIVLGMPYEPDAHTLGSLVTACRETGEVELGESLSERVMGLDPGNVGNLVALSNVYAAVERWDRVSETREAMRVKGLRKRPGCSWIKIGEASHIFVAGDKSHPDSSGVHRMMKLLEVEMRSTDSSNA</sequence>
<evidence type="ECO:0000313" key="1">
    <source>
        <dbReference type="EMBL" id="KAI4380683.1"/>
    </source>
</evidence>